<reference evidence="3 4" key="1">
    <citation type="submission" date="2019-08" db="EMBL/GenBank/DDBJ databases">
        <title>Highly reduced genomes of protist endosymbionts show evolutionary convergence.</title>
        <authorList>
            <person name="George E."/>
            <person name="Husnik F."/>
            <person name="Tashyreva D."/>
            <person name="Prokopchuk G."/>
            <person name="Horak A."/>
            <person name="Kwong W.K."/>
            <person name="Lukes J."/>
            <person name="Keeling P.J."/>
        </authorList>
    </citation>
    <scope>NUCLEOTIDE SEQUENCE [LARGE SCALE GENOMIC DNA]</scope>
    <source>
        <strain evidence="3">1604HC</strain>
    </source>
</reference>
<evidence type="ECO:0000313" key="4">
    <source>
        <dbReference type="Proteomes" id="UP000324924"/>
    </source>
</evidence>
<feature type="signal peptide" evidence="2">
    <location>
        <begin position="1"/>
        <end position="19"/>
    </location>
</feature>
<evidence type="ECO:0000313" key="3">
    <source>
        <dbReference type="EMBL" id="QEK38933.1"/>
    </source>
</evidence>
<dbReference type="AlphaFoldDB" id="A0A5C0UHA1"/>
<dbReference type="Proteomes" id="UP000324924">
    <property type="component" value="Chromosome"/>
</dbReference>
<organism evidence="3 4">
    <name type="scientific">Candidatus Nesciobacter abundans</name>
    <dbReference type="NCBI Taxonomy" id="2601668"/>
    <lineage>
        <taxon>Bacteria</taxon>
        <taxon>Pseudomonadati</taxon>
        <taxon>Pseudomonadota</taxon>
        <taxon>Alphaproteobacteria</taxon>
        <taxon>Holosporales</taxon>
        <taxon>Holosporaceae</taxon>
        <taxon>Candidatus Nesciobacter</taxon>
    </lineage>
</organism>
<feature type="chain" id="PRO_5023106637" evidence="2">
    <location>
        <begin position="20"/>
        <end position="427"/>
    </location>
</feature>
<dbReference type="RefSeq" id="WP_148972056.1">
    <property type="nucleotide sequence ID" value="NZ_CP043314.1"/>
</dbReference>
<name>A0A5C0UHA1_9PROT</name>
<accession>A0A5C0UHA1</accession>
<sequence length="427" mass="50154">MKKTIYIFTLIMLCNGLHAMFGGSEFEKLSDTNEFEKLSIPKVSKAAEASPVPDLPTKTSPMLTAAKLKQLNSCGLDELSGMNMLDEIDLDLVDWDLESASTNPMYAELQQELQKIIKEQEENNTLLSKLQDSENKVCELDIKNCKLQSENTSLKNQLEVFKRQYEELKEANKEKSTELKQGYSSLEKALYISSQRHEQKDLSTEEMKQNLKSLTEQNKSREIEVEKLKIELKSLTERYNQRTSEHDETLQSLSRNHDREIKMLKFNSFQDALKLKQKEAEYSAYKTKTQSEAESHSERMRYMEIKLEGLIKRFIYRYVSLSNQYKSLSSENKKHRKSLFILLESLYSMKWQTYECRNERLMYFESLIDECIRKFSGLTKRNKFEKLQDKKNTQQLESKEIFEEFIKNYKEITGHGLGLITRSCKFK</sequence>
<protein>
    <submittedName>
        <fullName evidence="3">Uncharacterized protein</fullName>
    </submittedName>
</protein>
<proteinExistence type="predicted"/>
<keyword evidence="1" id="KW-0175">Coiled coil</keyword>
<keyword evidence="2" id="KW-0732">Signal</keyword>
<evidence type="ECO:0000256" key="1">
    <source>
        <dbReference type="SAM" id="Coils"/>
    </source>
</evidence>
<dbReference type="KEGG" id="nabu:FZC36_00575"/>
<evidence type="ECO:0000256" key="2">
    <source>
        <dbReference type="SAM" id="SignalP"/>
    </source>
</evidence>
<feature type="coiled-coil region" evidence="1">
    <location>
        <begin position="204"/>
        <end position="245"/>
    </location>
</feature>
<gene>
    <name evidence="3" type="ORF">FZC36_00575</name>
</gene>
<dbReference type="EMBL" id="CP043314">
    <property type="protein sequence ID" value="QEK38933.1"/>
    <property type="molecule type" value="Genomic_DNA"/>
</dbReference>
<keyword evidence="4" id="KW-1185">Reference proteome</keyword>
<feature type="coiled-coil region" evidence="1">
    <location>
        <begin position="106"/>
        <end position="178"/>
    </location>
</feature>